<comment type="caution">
    <text evidence="2">The sequence shown here is derived from an EMBL/GenBank/DDBJ whole genome shotgun (WGS) entry which is preliminary data.</text>
</comment>
<keyword evidence="3" id="KW-1185">Reference proteome</keyword>
<dbReference type="InterPro" id="IPR015946">
    <property type="entry name" value="KH_dom-like_a/b"/>
</dbReference>
<dbReference type="Proteomes" id="UP000306441">
    <property type="component" value="Unassembled WGS sequence"/>
</dbReference>
<dbReference type="Pfam" id="PF02566">
    <property type="entry name" value="OsmC"/>
    <property type="match status" value="1"/>
</dbReference>
<dbReference type="Gene3D" id="2.20.25.10">
    <property type="match status" value="1"/>
</dbReference>
<evidence type="ECO:0000313" key="2">
    <source>
        <dbReference type="EMBL" id="THF59083.1"/>
    </source>
</evidence>
<dbReference type="PANTHER" id="PTHR33797:SF2">
    <property type="entry name" value="ORGANIC HYDROPEROXIDE RESISTANCE PROTEIN-LIKE"/>
    <property type="match status" value="1"/>
</dbReference>
<gene>
    <name evidence="2" type="ORF">E6C48_05400</name>
</gene>
<dbReference type="InterPro" id="IPR003718">
    <property type="entry name" value="OsmC/Ohr_fam"/>
</dbReference>
<dbReference type="EMBL" id="SSNY01000002">
    <property type="protein sequence ID" value="THF59083.1"/>
    <property type="molecule type" value="Genomic_DNA"/>
</dbReference>
<dbReference type="Gene3D" id="3.30.300.20">
    <property type="match status" value="1"/>
</dbReference>
<evidence type="ECO:0000313" key="3">
    <source>
        <dbReference type="Proteomes" id="UP000306441"/>
    </source>
</evidence>
<dbReference type="SUPFAM" id="SSF82784">
    <property type="entry name" value="OsmC-like"/>
    <property type="match status" value="1"/>
</dbReference>
<proteinExistence type="inferred from homology"/>
<organism evidence="2 3">
    <name type="scientific">Ollibium composti</name>
    <dbReference type="NCBI Taxonomy" id="2675109"/>
    <lineage>
        <taxon>Bacteria</taxon>
        <taxon>Pseudomonadati</taxon>
        <taxon>Pseudomonadota</taxon>
        <taxon>Alphaproteobacteria</taxon>
        <taxon>Hyphomicrobiales</taxon>
        <taxon>Phyllobacteriaceae</taxon>
        <taxon>Ollibium</taxon>
    </lineage>
</organism>
<sequence>MKPEKIVYRTEATATGGRDGRAATKDGRLAVSLSIPKEFGGPGGDGTNPEQLFAAGWSACFLSAVKLAGRLNKVAVPDDATVTAKIGVGPVGVGYMFAAELVVALPGIDRATAEKLVAGAHERCPFSRATQGNIDVVLTVAEA</sequence>
<accession>A0ABY2QAQ2</accession>
<dbReference type="InterPro" id="IPR019953">
    <property type="entry name" value="OHR"/>
</dbReference>
<dbReference type="InterPro" id="IPR036102">
    <property type="entry name" value="OsmC/Ohrsf"/>
</dbReference>
<dbReference type="PANTHER" id="PTHR33797">
    <property type="entry name" value="ORGANIC HYDROPEROXIDE RESISTANCE PROTEIN-LIKE"/>
    <property type="match status" value="1"/>
</dbReference>
<dbReference type="NCBIfam" id="TIGR03561">
    <property type="entry name" value="organ_hyd_perox"/>
    <property type="match status" value="1"/>
</dbReference>
<name>A0ABY2QAQ2_9HYPH</name>
<dbReference type="RefSeq" id="WP_136354799.1">
    <property type="nucleotide sequence ID" value="NZ_SSNY01000002.1"/>
</dbReference>
<reference evidence="2 3" key="1">
    <citation type="submission" date="2019-04" db="EMBL/GenBank/DDBJ databases">
        <title>Mesorhizobium composti sp. nov., isolated from compost.</title>
        <authorList>
            <person name="Lin S.-Y."/>
            <person name="Hameed A."/>
            <person name="Hsieh Y.-T."/>
            <person name="Young C.-C."/>
        </authorList>
    </citation>
    <scope>NUCLEOTIDE SEQUENCE [LARGE SCALE GENOMIC DNA]</scope>
    <source>
        <strain evidence="2 3">CC-YTH430</strain>
    </source>
</reference>
<evidence type="ECO:0000256" key="1">
    <source>
        <dbReference type="ARBA" id="ARBA00007378"/>
    </source>
</evidence>
<protein>
    <submittedName>
        <fullName evidence="2">Organic hydroperoxide resistance protein</fullName>
    </submittedName>
</protein>
<comment type="similarity">
    <text evidence="1">Belongs to the OsmC/Ohr family.</text>
</comment>